<name>A0A5M3ZBA6_ASPTE</name>
<dbReference type="InterPro" id="IPR029062">
    <property type="entry name" value="Class_I_gatase-like"/>
</dbReference>
<protein>
    <submittedName>
        <fullName evidence="1">Uncharacterized protein</fullName>
    </submittedName>
</protein>
<gene>
    <name evidence="1" type="ORF">ATEIFO6365_0009021300</name>
</gene>
<dbReference type="SUPFAM" id="SSF52317">
    <property type="entry name" value="Class I glutamine amidotransferase-like"/>
    <property type="match status" value="1"/>
</dbReference>
<dbReference type="Proteomes" id="UP000452235">
    <property type="component" value="Unassembled WGS sequence"/>
</dbReference>
<evidence type="ECO:0000313" key="1">
    <source>
        <dbReference type="EMBL" id="GFF18850.1"/>
    </source>
</evidence>
<dbReference type="CDD" id="cd01741">
    <property type="entry name" value="GATase1_1"/>
    <property type="match status" value="1"/>
</dbReference>
<reference evidence="1 2" key="1">
    <citation type="submission" date="2020-01" db="EMBL/GenBank/DDBJ databases">
        <title>Aspergillus terreus IFO 6365 whole genome shotgun sequence.</title>
        <authorList>
            <person name="Kanamasa S."/>
            <person name="Takahashi H."/>
        </authorList>
    </citation>
    <scope>NUCLEOTIDE SEQUENCE [LARGE SCALE GENOMIC DNA]</scope>
    <source>
        <strain evidence="1 2">IFO 6365</strain>
    </source>
</reference>
<dbReference type="EMBL" id="BLJY01000009">
    <property type="protein sequence ID" value="GFF18850.1"/>
    <property type="molecule type" value="Genomic_DNA"/>
</dbReference>
<dbReference type="VEuPathDB" id="FungiDB:ATEG_07620"/>
<dbReference type="InterPro" id="IPR044992">
    <property type="entry name" value="ChyE-like"/>
</dbReference>
<accession>A0A5M3ZBA6</accession>
<dbReference type="PANTHER" id="PTHR42695:SF6">
    <property type="entry name" value="GLUTAMINE AMIDOTRANSFERASE DOMAIN-CONTAINING PROTEIN"/>
    <property type="match status" value="1"/>
</dbReference>
<dbReference type="PANTHER" id="PTHR42695">
    <property type="entry name" value="GLUTAMINE AMIDOTRANSFERASE YLR126C-RELATED"/>
    <property type="match status" value="1"/>
</dbReference>
<sequence>MARNIHIAVLNVDIPARSLYEARGLCSAHFRDVLQDAASTLSTAEPERINISVTPYDVRGGHYPELSKLRTPQTGPCDDCTIDAVLITGGTPAVYEIAQYPWMQTLAKFIRTVFDRFPMVRVLGTCFGHQMIGHALLRQPGDAERDVFVEKCPLGMEVGVHTVRLDPAFTQAFPLTLGSLPRNEMRIQMFHSDRVLAVPKGSLSRLADVPVSLPAPWVNVGSTPACPIQGLYYPQRVLSVQGHYELDAFGVRGMCHESAHLLGWKDSKLAVFLEQVGADAEGVPNEARLFASTVVCFLAGLDAS</sequence>
<dbReference type="GO" id="GO:0005829">
    <property type="term" value="C:cytosol"/>
    <property type="evidence" value="ECO:0007669"/>
    <property type="project" value="TreeGrafter"/>
</dbReference>
<organism evidence="1 2">
    <name type="scientific">Aspergillus terreus</name>
    <dbReference type="NCBI Taxonomy" id="33178"/>
    <lineage>
        <taxon>Eukaryota</taxon>
        <taxon>Fungi</taxon>
        <taxon>Dikarya</taxon>
        <taxon>Ascomycota</taxon>
        <taxon>Pezizomycotina</taxon>
        <taxon>Eurotiomycetes</taxon>
        <taxon>Eurotiomycetidae</taxon>
        <taxon>Eurotiales</taxon>
        <taxon>Aspergillaceae</taxon>
        <taxon>Aspergillus</taxon>
        <taxon>Aspergillus subgen. Circumdati</taxon>
    </lineage>
</organism>
<evidence type="ECO:0000313" key="2">
    <source>
        <dbReference type="Proteomes" id="UP000452235"/>
    </source>
</evidence>
<dbReference type="Gene3D" id="3.40.50.880">
    <property type="match status" value="1"/>
</dbReference>
<dbReference type="OrthoDB" id="1669814at2759"/>
<comment type="caution">
    <text evidence="1">The sequence shown here is derived from an EMBL/GenBank/DDBJ whole genome shotgun (WGS) entry which is preliminary data.</text>
</comment>
<proteinExistence type="predicted"/>
<dbReference type="GO" id="GO:0005634">
    <property type="term" value="C:nucleus"/>
    <property type="evidence" value="ECO:0007669"/>
    <property type="project" value="TreeGrafter"/>
</dbReference>
<keyword evidence="2" id="KW-1185">Reference proteome</keyword>
<dbReference type="AlphaFoldDB" id="A0A5M3ZBA6"/>